<dbReference type="PANTHER" id="PTHR19446">
    <property type="entry name" value="REVERSE TRANSCRIPTASES"/>
    <property type="match status" value="1"/>
</dbReference>
<gene>
    <name evidence="1" type="ORF">NP493_589g02009</name>
</gene>
<accession>A0AAD9KTY2</accession>
<proteinExistence type="predicted"/>
<evidence type="ECO:0000313" key="1">
    <source>
        <dbReference type="EMBL" id="KAK2177619.1"/>
    </source>
</evidence>
<dbReference type="AlphaFoldDB" id="A0AAD9KTY2"/>
<reference evidence="1" key="1">
    <citation type="journal article" date="2023" name="Mol. Biol. Evol.">
        <title>Third-Generation Sequencing Reveals the Adaptive Role of the Epigenome in Three Deep-Sea Polychaetes.</title>
        <authorList>
            <person name="Perez M."/>
            <person name="Aroh O."/>
            <person name="Sun Y."/>
            <person name="Lan Y."/>
            <person name="Juniper S.K."/>
            <person name="Young C.R."/>
            <person name="Angers B."/>
            <person name="Qian P.Y."/>
        </authorList>
    </citation>
    <scope>NUCLEOTIDE SEQUENCE</scope>
    <source>
        <strain evidence="1">R07B-5</strain>
    </source>
</reference>
<name>A0AAD9KTY2_RIDPI</name>
<protein>
    <recommendedName>
        <fullName evidence="3">Reverse transcriptase domain-containing protein</fullName>
    </recommendedName>
</protein>
<evidence type="ECO:0008006" key="3">
    <source>
        <dbReference type="Google" id="ProtNLM"/>
    </source>
</evidence>
<comment type="caution">
    <text evidence="1">The sequence shown here is derived from an EMBL/GenBank/DDBJ whole genome shotgun (WGS) entry which is preliminary data.</text>
</comment>
<dbReference type="Proteomes" id="UP001209878">
    <property type="component" value="Unassembled WGS sequence"/>
</dbReference>
<keyword evidence="2" id="KW-1185">Reference proteome</keyword>
<evidence type="ECO:0000313" key="2">
    <source>
        <dbReference type="Proteomes" id="UP001209878"/>
    </source>
</evidence>
<organism evidence="1 2">
    <name type="scientific">Ridgeia piscesae</name>
    <name type="common">Tubeworm</name>
    <dbReference type="NCBI Taxonomy" id="27915"/>
    <lineage>
        <taxon>Eukaryota</taxon>
        <taxon>Metazoa</taxon>
        <taxon>Spiralia</taxon>
        <taxon>Lophotrochozoa</taxon>
        <taxon>Annelida</taxon>
        <taxon>Polychaeta</taxon>
        <taxon>Sedentaria</taxon>
        <taxon>Canalipalpata</taxon>
        <taxon>Sabellida</taxon>
        <taxon>Siboglinidae</taxon>
        <taxon>Ridgeia</taxon>
    </lineage>
</organism>
<sequence length="218" mass="24425">MKKAKVNWIEEQCQDSTNTNNSKTTYQLVKDLTSTKQGRTATMQYKDGKCLTEEQDILKRLSEYCSELYNYRATGDPEVLNVPPATDNDNYPILREEVEAAVKSLKKGKSAGADNVPAELVQAGGEAMISALLTICNKIWQTEEWPTPWTQSLIITLPKKGNLQLCQNYGTISLISHPSKVMLTILLNRLKPEAEKIIADEQAGFRPGRCTTEQIFKP</sequence>
<dbReference type="EMBL" id="JAODUO010000588">
    <property type="protein sequence ID" value="KAK2177619.1"/>
    <property type="molecule type" value="Genomic_DNA"/>
</dbReference>